<dbReference type="EMBL" id="BJNH01000012">
    <property type="protein sequence ID" value="GEC23987.1"/>
    <property type="molecule type" value="Genomic_DNA"/>
</dbReference>
<evidence type="ECO:0000256" key="2">
    <source>
        <dbReference type="ARBA" id="ARBA00023002"/>
    </source>
</evidence>
<dbReference type="InterPro" id="IPR036291">
    <property type="entry name" value="NAD(P)-bd_dom_sf"/>
</dbReference>
<comment type="similarity">
    <text evidence="1 3">Belongs to the short-chain dehydrogenases/reductases (SDR) family.</text>
</comment>
<sequence>MTAQDGTEDDRRLAGIVRFVIGLVSPRHDPDGEASGMKTFTGRTAAITGAGSGIGRALALRLSGQGCHLALADRDAAGLAQTAALAGPQIRVTTAELDVADEKAVYGWADTVVAEHGVVDLLVNNAGVALSGTVPALSLEDYRWIMDINFWGVVYGTKAFLPHLEESGDGHVVNLSSVFGIAAQPLMSGYNASKYAVRGFTESLRQDLELTGSRVSATCVHPGGIKTNIARAARMDASVAEATGKSAQDASTEFEALFLTTPDRAARTILDGVLRDRRRVLIGPDAWAIDSMVRLLPTTYQRIVTGVVRSRRG</sequence>
<dbReference type="InterPro" id="IPR002347">
    <property type="entry name" value="SDR_fam"/>
</dbReference>
<evidence type="ECO:0000256" key="1">
    <source>
        <dbReference type="ARBA" id="ARBA00006484"/>
    </source>
</evidence>
<dbReference type="Pfam" id="PF00106">
    <property type="entry name" value="adh_short"/>
    <property type="match status" value="1"/>
</dbReference>
<evidence type="ECO:0000259" key="4">
    <source>
        <dbReference type="SMART" id="SM00822"/>
    </source>
</evidence>
<dbReference type="PRINTS" id="PR00081">
    <property type="entry name" value="GDHRDH"/>
</dbReference>
<dbReference type="PROSITE" id="PS00061">
    <property type="entry name" value="ADH_SHORT"/>
    <property type="match status" value="1"/>
</dbReference>
<comment type="caution">
    <text evidence="5">The sequence shown here is derived from an EMBL/GenBank/DDBJ whole genome shotgun (WGS) entry which is preliminary data.</text>
</comment>
<dbReference type="InterPro" id="IPR020904">
    <property type="entry name" value="Sc_DH/Rdtase_CS"/>
</dbReference>
<dbReference type="SMART" id="SM00822">
    <property type="entry name" value="PKS_KR"/>
    <property type="match status" value="1"/>
</dbReference>
<protein>
    <submittedName>
        <fullName evidence="5">Short-chain dehydrogenase</fullName>
    </submittedName>
</protein>
<dbReference type="PANTHER" id="PTHR43391">
    <property type="entry name" value="RETINOL DEHYDROGENASE-RELATED"/>
    <property type="match status" value="1"/>
</dbReference>
<evidence type="ECO:0000256" key="3">
    <source>
        <dbReference type="RuleBase" id="RU000363"/>
    </source>
</evidence>
<dbReference type="CDD" id="cd05233">
    <property type="entry name" value="SDR_c"/>
    <property type="match status" value="1"/>
</dbReference>
<reference evidence="5 6" key="1">
    <citation type="submission" date="2019-06" db="EMBL/GenBank/DDBJ databases">
        <title>Whole genome shotgun sequence of Pseudonocardia saturnea NBRC 14499.</title>
        <authorList>
            <person name="Hosoyama A."/>
            <person name="Uohara A."/>
            <person name="Ohji S."/>
            <person name="Ichikawa N."/>
        </authorList>
    </citation>
    <scope>NUCLEOTIDE SEQUENCE [LARGE SCALE GENOMIC DNA]</scope>
    <source>
        <strain evidence="5 6">NBRC 14499</strain>
    </source>
</reference>
<dbReference type="PANTHER" id="PTHR43391:SF82">
    <property type="entry name" value="OXIDOREDUCTASE SADH-RELATED"/>
    <property type="match status" value="1"/>
</dbReference>
<proteinExistence type="inferred from homology"/>
<name>A0ABQ0RTJ5_9PSEU</name>
<keyword evidence="6" id="KW-1185">Reference proteome</keyword>
<dbReference type="Proteomes" id="UP000320693">
    <property type="component" value="Unassembled WGS sequence"/>
</dbReference>
<dbReference type="Gene3D" id="3.40.50.720">
    <property type="entry name" value="NAD(P)-binding Rossmann-like Domain"/>
    <property type="match status" value="1"/>
</dbReference>
<feature type="domain" description="Ketoreductase" evidence="4">
    <location>
        <begin position="43"/>
        <end position="228"/>
    </location>
</feature>
<evidence type="ECO:0000313" key="5">
    <source>
        <dbReference type="EMBL" id="GEC23987.1"/>
    </source>
</evidence>
<gene>
    <name evidence="5" type="ORF">PSA01_10160</name>
</gene>
<keyword evidence="2" id="KW-0560">Oxidoreductase</keyword>
<dbReference type="InterPro" id="IPR057326">
    <property type="entry name" value="KR_dom"/>
</dbReference>
<dbReference type="PRINTS" id="PR00080">
    <property type="entry name" value="SDRFAMILY"/>
</dbReference>
<organism evidence="5 6">
    <name type="scientific">Pseudonocardia saturnea</name>
    <dbReference type="NCBI Taxonomy" id="33909"/>
    <lineage>
        <taxon>Bacteria</taxon>
        <taxon>Bacillati</taxon>
        <taxon>Actinomycetota</taxon>
        <taxon>Actinomycetes</taxon>
        <taxon>Pseudonocardiales</taxon>
        <taxon>Pseudonocardiaceae</taxon>
        <taxon>Pseudonocardia</taxon>
    </lineage>
</organism>
<dbReference type="SUPFAM" id="SSF51735">
    <property type="entry name" value="NAD(P)-binding Rossmann-fold domains"/>
    <property type="match status" value="1"/>
</dbReference>
<accession>A0ABQ0RTJ5</accession>
<evidence type="ECO:0000313" key="6">
    <source>
        <dbReference type="Proteomes" id="UP000320693"/>
    </source>
</evidence>